<name>A0A844HTJ7_9RHOB</name>
<evidence type="ECO:0000256" key="3">
    <source>
        <dbReference type="ARBA" id="ARBA00023125"/>
    </source>
</evidence>
<proteinExistence type="inferred from homology"/>
<dbReference type="PANTHER" id="PTHR30537">
    <property type="entry name" value="HTH-TYPE TRANSCRIPTIONAL REGULATOR"/>
    <property type="match status" value="1"/>
</dbReference>
<dbReference type="AlphaFoldDB" id="A0A844HTJ7"/>
<dbReference type="GO" id="GO:0006351">
    <property type="term" value="P:DNA-templated transcription"/>
    <property type="evidence" value="ECO:0007669"/>
    <property type="project" value="TreeGrafter"/>
</dbReference>
<dbReference type="Pfam" id="PF03466">
    <property type="entry name" value="LysR_substrate"/>
    <property type="match status" value="1"/>
</dbReference>
<comment type="similarity">
    <text evidence="1">Belongs to the LysR transcriptional regulatory family.</text>
</comment>
<gene>
    <name evidence="6" type="ORF">GL300_16675</name>
</gene>
<dbReference type="InterPro" id="IPR005119">
    <property type="entry name" value="LysR_subst-bd"/>
</dbReference>
<dbReference type="OrthoDB" id="9813056at2"/>
<dbReference type="EMBL" id="WMIG01000010">
    <property type="protein sequence ID" value="MTH60852.1"/>
    <property type="molecule type" value="Genomic_DNA"/>
</dbReference>
<dbReference type="Gene3D" id="3.40.190.290">
    <property type="match status" value="2"/>
</dbReference>
<evidence type="ECO:0000313" key="7">
    <source>
        <dbReference type="Proteomes" id="UP000449846"/>
    </source>
</evidence>
<accession>A0A844HTJ7</accession>
<dbReference type="RefSeq" id="WP_155040787.1">
    <property type="nucleotide sequence ID" value="NZ_JBHGCD010000017.1"/>
</dbReference>
<evidence type="ECO:0000313" key="6">
    <source>
        <dbReference type="EMBL" id="MTH60852.1"/>
    </source>
</evidence>
<evidence type="ECO:0000256" key="1">
    <source>
        <dbReference type="ARBA" id="ARBA00009437"/>
    </source>
</evidence>
<sequence length="287" mass="31019">MSQMAVMRDSNRLAELETFLAVTDAGSFSAAARLRGMTPSAVSRMMTRLEQRLGAMLLKRSTRKLQVTDEGQRFARRAAEILEALAAAEREAGCGNVAGIVRIATSSAYANHILSRILGPLLREYPELTVELVIGDLVSDLYSEAIDLAVRAGPLPDSSIVARSLGRSELVDVISSAHADDPDPIHGGFSYGRRDRIWSVQTAQLKATDGNTLAMMAVHAGVRVRAGLFVVADEIAAGRLVRLDSGSPPAHEEFHVLYLGQAKALPRRVSIVLDHIVKFGRVDQPRG</sequence>
<dbReference type="PANTHER" id="PTHR30537:SF71">
    <property type="entry name" value="TRANSCRIPTIONAL REGULATORY PROTEIN"/>
    <property type="match status" value="1"/>
</dbReference>
<dbReference type="GO" id="GO:0043565">
    <property type="term" value="F:sequence-specific DNA binding"/>
    <property type="evidence" value="ECO:0007669"/>
    <property type="project" value="TreeGrafter"/>
</dbReference>
<comment type="caution">
    <text evidence="6">The sequence shown here is derived from an EMBL/GenBank/DDBJ whole genome shotgun (WGS) entry which is preliminary data.</text>
</comment>
<reference evidence="6 7" key="1">
    <citation type="submission" date="2019-11" db="EMBL/GenBank/DDBJ databases">
        <authorList>
            <person name="Dong K."/>
        </authorList>
    </citation>
    <scope>NUCLEOTIDE SEQUENCE [LARGE SCALE GENOMIC DNA]</scope>
    <source>
        <strain evidence="6 7">NBRC 112902</strain>
    </source>
</reference>
<dbReference type="PROSITE" id="PS50931">
    <property type="entry name" value="HTH_LYSR"/>
    <property type="match status" value="1"/>
</dbReference>
<keyword evidence="2" id="KW-0805">Transcription regulation</keyword>
<dbReference type="GO" id="GO:0003700">
    <property type="term" value="F:DNA-binding transcription factor activity"/>
    <property type="evidence" value="ECO:0007669"/>
    <property type="project" value="InterPro"/>
</dbReference>
<dbReference type="FunFam" id="1.10.10.10:FF:000001">
    <property type="entry name" value="LysR family transcriptional regulator"/>
    <property type="match status" value="1"/>
</dbReference>
<protein>
    <submittedName>
        <fullName evidence="6">LysR family transcriptional regulator</fullName>
    </submittedName>
</protein>
<keyword evidence="3" id="KW-0238">DNA-binding</keyword>
<dbReference type="InterPro" id="IPR036388">
    <property type="entry name" value="WH-like_DNA-bd_sf"/>
</dbReference>
<dbReference type="Gene3D" id="1.10.10.10">
    <property type="entry name" value="Winged helix-like DNA-binding domain superfamily/Winged helix DNA-binding domain"/>
    <property type="match status" value="1"/>
</dbReference>
<evidence type="ECO:0000256" key="2">
    <source>
        <dbReference type="ARBA" id="ARBA00023015"/>
    </source>
</evidence>
<dbReference type="Pfam" id="PF00126">
    <property type="entry name" value="HTH_1"/>
    <property type="match status" value="1"/>
</dbReference>
<dbReference type="InterPro" id="IPR000847">
    <property type="entry name" value="LysR_HTH_N"/>
</dbReference>
<dbReference type="SUPFAM" id="SSF46785">
    <property type="entry name" value="Winged helix' DNA-binding domain"/>
    <property type="match status" value="1"/>
</dbReference>
<dbReference type="SUPFAM" id="SSF53850">
    <property type="entry name" value="Periplasmic binding protein-like II"/>
    <property type="match status" value="1"/>
</dbReference>
<keyword evidence="7" id="KW-1185">Reference proteome</keyword>
<keyword evidence="4" id="KW-0804">Transcription</keyword>
<feature type="domain" description="HTH lysR-type" evidence="5">
    <location>
        <begin position="11"/>
        <end position="68"/>
    </location>
</feature>
<organism evidence="6 7">
    <name type="scientific">Paracoccus litorisediminis</name>
    <dbReference type="NCBI Taxonomy" id="2006130"/>
    <lineage>
        <taxon>Bacteria</taxon>
        <taxon>Pseudomonadati</taxon>
        <taxon>Pseudomonadota</taxon>
        <taxon>Alphaproteobacteria</taxon>
        <taxon>Rhodobacterales</taxon>
        <taxon>Paracoccaceae</taxon>
        <taxon>Paracoccus</taxon>
    </lineage>
</organism>
<dbReference type="Proteomes" id="UP000449846">
    <property type="component" value="Unassembled WGS sequence"/>
</dbReference>
<evidence type="ECO:0000256" key="4">
    <source>
        <dbReference type="ARBA" id="ARBA00023163"/>
    </source>
</evidence>
<dbReference type="InterPro" id="IPR058163">
    <property type="entry name" value="LysR-type_TF_proteobact-type"/>
</dbReference>
<dbReference type="InterPro" id="IPR036390">
    <property type="entry name" value="WH_DNA-bd_sf"/>
</dbReference>
<evidence type="ECO:0000259" key="5">
    <source>
        <dbReference type="PROSITE" id="PS50931"/>
    </source>
</evidence>